<dbReference type="PANTHER" id="PTHR21705:SF11">
    <property type="entry name" value="FHIP FAMILY PROTEIN CG3558"/>
    <property type="match status" value="1"/>
</dbReference>
<evidence type="ECO:0000313" key="4">
    <source>
        <dbReference type="EMBL" id="MBW0499812.1"/>
    </source>
</evidence>
<feature type="compositionally biased region" description="Low complexity" evidence="2">
    <location>
        <begin position="266"/>
        <end position="283"/>
    </location>
</feature>
<accession>A0A9Q3HD00</accession>
<proteinExistence type="inferred from homology"/>
<feature type="region of interest" description="Disordered" evidence="2">
    <location>
        <begin position="1197"/>
        <end position="1227"/>
    </location>
</feature>
<gene>
    <name evidence="4" type="ORF">O181_039527</name>
</gene>
<protein>
    <recommendedName>
        <fullName evidence="3">FHF complex subunit HOOK-interacting protein C-terminal domain-containing protein</fullName>
    </recommendedName>
</protein>
<dbReference type="InterPro" id="IPR045669">
    <property type="entry name" value="FHIP_C"/>
</dbReference>
<dbReference type="Pfam" id="PF10257">
    <property type="entry name" value="RAI16-like"/>
    <property type="match status" value="1"/>
</dbReference>
<organism evidence="4 5">
    <name type="scientific">Austropuccinia psidii MF-1</name>
    <dbReference type="NCBI Taxonomy" id="1389203"/>
    <lineage>
        <taxon>Eukaryota</taxon>
        <taxon>Fungi</taxon>
        <taxon>Dikarya</taxon>
        <taxon>Basidiomycota</taxon>
        <taxon>Pucciniomycotina</taxon>
        <taxon>Pucciniomycetes</taxon>
        <taxon>Pucciniales</taxon>
        <taxon>Sphaerophragmiaceae</taxon>
        <taxon>Austropuccinia</taxon>
    </lineage>
</organism>
<dbReference type="PANTHER" id="PTHR21705">
    <property type="entry name" value="RAI16 PROTEIN-RELATED"/>
    <property type="match status" value="1"/>
</dbReference>
<dbReference type="InterPro" id="IPR019384">
    <property type="entry name" value="FHIP"/>
</dbReference>
<comment type="caution">
    <text evidence="4">The sequence shown here is derived from an EMBL/GenBank/DDBJ whole genome shotgun (WGS) entry which is preliminary data.</text>
</comment>
<evidence type="ECO:0000256" key="2">
    <source>
        <dbReference type="SAM" id="MobiDB-lite"/>
    </source>
</evidence>
<feature type="compositionally biased region" description="Polar residues" evidence="2">
    <location>
        <begin position="502"/>
        <end position="512"/>
    </location>
</feature>
<comment type="similarity">
    <text evidence="1">Belongs to the FHIP family.</text>
</comment>
<reference evidence="4" key="1">
    <citation type="submission" date="2021-03" db="EMBL/GenBank/DDBJ databases">
        <title>Draft genome sequence of rust myrtle Austropuccinia psidii MF-1, a brazilian biotype.</title>
        <authorList>
            <person name="Quecine M.C."/>
            <person name="Pachon D.M.R."/>
            <person name="Bonatelli M.L."/>
            <person name="Correr F.H."/>
            <person name="Franceschini L.M."/>
            <person name="Leite T.F."/>
            <person name="Margarido G.R.A."/>
            <person name="Almeida C.A."/>
            <person name="Ferrarezi J.A."/>
            <person name="Labate C.A."/>
        </authorList>
    </citation>
    <scope>NUCLEOTIDE SEQUENCE</scope>
    <source>
        <strain evidence="4">MF-1</strain>
    </source>
</reference>
<evidence type="ECO:0000259" key="3">
    <source>
        <dbReference type="Pfam" id="PF19314"/>
    </source>
</evidence>
<dbReference type="Proteomes" id="UP000765509">
    <property type="component" value="Unassembled WGS sequence"/>
</dbReference>
<feature type="region of interest" description="Disordered" evidence="2">
    <location>
        <begin position="1260"/>
        <end position="1291"/>
    </location>
</feature>
<feature type="compositionally biased region" description="Low complexity" evidence="2">
    <location>
        <begin position="521"/>
        <end position="534"/>
    </location>
</feature>
<dbReference type="OrthoDB" id="5350595at2759"/>
<evidence type="ECO:0000256" key="1">
    <source>
        <dbReference type="ARBA" id="ARBA00024336"/>
    </source>
</evidence>
<evidence type="ECO:0000313" key="5">
    <source>
        <dbReference type="Proteomes" id="UP000765509"/>
    </source>
</evidence>
<sequence>MSFFKAFKNNLNVFNNPQSKSNPLLSKSTDLNDHHRKASSDDNLITFQSSWLSIKNLLSSPTQRLQPLASTPIKEKLETLSKSLINHIKNSKSTHLNDHFIQADECIEYFFQNDIPGNLVSLSLPDQPIGVKGLVIQFFLSLVLFFDHHDLFINSKVHKPLVRLLRSCLQPQFDPDETDQSISSFNQSSYEEASLELLCHLCSRIKSCPELLLIFVNNRPHPSQSHSISDPINSSSIATSSILSSISPSTHSALTPNQSSQRKSVHFSPKPKSSSPTPSILSGISSSIGHPAQPILNSSLSSLTQSVKDSSASQPLIKTDSDILIFSYLLRFLHREGRAGDLARAGLLFLMELAISPSQPSKLDHLSHPSQSISANHLSSTSSDSISIAFAEWVLDSDFADVLGASLGAAYGLLPTKLLITPRNSNNGDSLGGMVLGGMGTHFSNHKTENDQTIQEKERQERRHRLLTGLGVSDSSEFRVQIDLFLKLIEFTQDIMRSSNPSSFDHSIPSIQPTLPPPTNFNPSSSSSSPSFAPIQDSNNTSGNLNQIQLSPSPAEIVASAILSTILLSIRKLFLNAIIYPSLLECSEFDGSAVAVMSYLEAIFSLLETDGELADNLLRFLMAEDDQDLDIGLNKSKLTQTRIMQLESSSTVKSSRRKSGAVQIIQAEFNKAKPGHHHRLDESGLMSDTGITYFNSLGRFTLKDLLFNNIQSSDPPTATAALKLFHVILVRHDRYALALLDIIPDPNATAFPFPHDFEDLQSESSKADSQESEEEFVYPTDPQPSSNDKTEEEEFIYPGADKDLQNTSISKAGPSKFTSFVTPSKSISNAQPIAPNLTPSNVNFKKPSLALAKKMLCSPCPTYQTHRDGLNYLSSMIELIDPSSLVIKVDTVPESLSTGFGHYLLDAEAELTSTATFRRGLLIDYVRASVRPMSETEGERKDSCFSTAHSYNPSVSKRESNLDLIDHPVIRHRLSPDTSLMSSLIESLTKFFLQPPELNLILTGCIATLASCPTRSLEGWMLPSFTNQQEESYDQLLLLSHSSKDWAIDDDDGDDRSIDFAVGEYASSIHKTSAISRRTTNFSTDQKFAQNKGNSVLEVYRQLAEQVVNYRKTINKFDSYLTERRQGLIFVENLEDALDTLTNPPLIKTDEPGLALKSVNPLPQVVNERVNIGPIESQSKSKDSSFLISFFKATGPKPPLATNHTHPSTSSEQVNNRTFATPERKSTYKPFSEHYQKTGSIKLHVTPVTTPNFLKKRSLRSNYDHLNGEETDDEDDFSRGPETPTRQTEKNQKTIENLLASKETFSNDKRVGLNEDHYETVKGNNDKIEVSLSMLLDNIVILEESIKEFRAIISFRKSLGIDQVRII</sequence>
<keyword evidence="5" id="KW-1185">Reference proteome</keyword>
<feature type="compositionally biased region" description="Polar residues" evidence="2">
    <location>
        <begin position="1202"/>
        <end position="1219"/>
    </location>
</feature>
<feature type="region of interest" description="Disordered" evidence="2">
    <location>
        <begin position="502"/>
        <end position="538"/>
    </location>
</feature>
<feature type="region of interest" description="Disordered" evidence="2">
    <location>
        <begin position="753"/>
        <end position="792"/>
    </location>
</feature>
<feature type="domain" description="FHF complex subunit HOOK-interacting protein C-terminal" evidence="3">
    <location>
        <begin position="979"/>
        <end position="1031"/>
    </location>
</feature>
<dbReference type="Pfam" id="PF19314">
    <property type="entry name" value="DUF5917"/>
    <property type="match status" value="1"/>
</dbReference>
<dbReference type="EMBL" id="AVOT02015475">
    <property type="protein sequence ID" value="MBW0499812.1"/>
    <property type="molecule type" value="Genomic_DNA"/>
</dbReference>
<feature type="region of interest" description="Disordered" evidence="2">
    <location>
        <begin position="248"/>
        <end position="283"/>
    </location>
</feature>
<name>A0A9Q3HD00_9BASI</name>